<feature type="transmembrane region" description="Helical" evidence="1">
    <location>
        <begin position="245"/>
        <end position="270"/>
    </location>
</feature>
<dbReference type="Proteomes" id="UP000267246">
    <property type="component" value="Unassembled WGS sequence"/>
</dbReference>
<dbReference type="EMBL" id="REFI01000005">
    <property type="protein sequence ID" value="RMA79084.1"/>
    <property type="molecule type" value="Genomic_DNA"/>
</dbReference>
<evidence type="ECO:0000313" key="2">
    <source>
        <dbReference type="EMBL" id="RMA79084.1"/>
    </source>
</evidence>
<feature type="transmembrane region" description="Helical" evidence="1">
    <location>
        <begin position="169"/>
        <end position="191"/>
    </location>
</feature>
<keyword evidence="1" id="KW-0812">Transmembrane</keyword>
<comment type="caution">
    <text evidence="2">The sequence shown here is derived from an EMBL/GenBank/DDBJ whole genome shotgun (WGS) entry which is preliminary data.</text>
</comment>
<keyword evidence="3" id="KW-1185">Reference proteome</keyword>
<dbReference type="OrthoDB" id="402296at2"/>
<accession>A0A3M0A3W2</accession>
<keyword evidence="1" id="KW-0472">Membrane</keyword>
<dbReference type="RefSeq" id="WP_121940624.1">
    <property type="nucleotide sequence ID" value="NZ_CP137846.1"/>
</dbReference>
<name>A0A3M0A3W2_9BACT</name>
<gene>
    <name evidence="2" type="ORF">JN00_0133</name>
</gene>
<feature type="transmembrane region" description="Helical" evidence="1">
    <location>
        <begin position="70"/>
        <end position="92"/>
    </location>
</feature>
<feature type="transmembrane region" description="Helical" evidence="1">
    <location>
        <begin position="32"/>
        <end position="58"/>
    </location>
</feature>
<organism evidence="2 3">
    <name type="scientific">Metamycoplasma subdolum</name>
    <dbReference type="NCBI Taxonomy" id="92407"/>
    <lineage>
        <taxon>Bacteria</taxon>
        <taxon>Bacillati</taxon>
        <taxon>Mycoplasmatota</taxon>
        <taxon>Mycoplasmoidales</taxon>
        <taxon>Metamycoplasmataceae</taxon>
        <taxon>Metamycoplasma</taxon>
    </lineage>
</organism>
<reference evidence="2 3" key="1">
    <citation type="submission" date="2018-10" db="EMBL/GenBank/DDBJ databases">
        <title>Genomic Encyclopedia of Archaeal and Bacterial Type Strains, Phase II (KMG-II): from individual species to whole genera.</title>
        <authorList>
            <person name="Goeker M."/>
        </authorList>
    </citation>
    <scope>NUCLEOTIDE SEQUENCE [LARGE SCALE GENOMIC DNA]</scope>
    <source>
        <strain evidence="2 3">ATCC 29870</strain>
    </source>
</reference>
<dbReference type="AlphaFoldDB" id="A0A3M0A3W2"/>
<sequence>MNTNFTMFDNLKILTVANLDNKIKSKIKTKTLLAFNIISILSITIILLCDVILFYSHYQFWGHDEYKPEQAIFFGVKIFAFFLFYMLNKFVINNILAKKLNQLKDEEIAYQNKEGYYLIYLFLSNKKVNKLTLLNRAYSFILFICYFAYSVFPFFYYFYEPDEGKLLPIFSLGIIGKYIVVDILWSYIWYLKIFIFENKIKAKNEMGNFVNYLFIALYFTFIACFCLVTTFSTTMYGLTPLYYLAVYYTSLFTIPIFYSIKVILLFILYAKEESSLKYFYIFMPFFAVYPL</sequence>
<feature type="transmembrane region" description="Helical" evidence="1">
    <location>
        <begin position="212"/>
        <end position="233"/>
    </location>
</feature>
<feature type="transmembrane region" description="Helical" evidence="1">
    <location>
        <begin position="137"/>
        <end position="157"/>
    </location>
</feature>
<evidence type="ECO:0000256" key="1">
    <source>
        <dbReference type="SAM" id="Phobius"/>
    </source>
</evidence>
<evidence type="ECO:0000313" key="3">
    <source>
        <dbReference type="Proteomes" id="UP000267246"/>
    </source>
</evidence>
<protein>
    <submittedName>
        <fullName evidence="2">Uncharacterized protein</fullName>
    </submittedName>
</protein>
<keyword evidence="1" id="KW-1133">Transmembrane helix</keyword>
<proteinExistence type="predicted"/>